<evidence type="ECO:0000313" key="5">
    <source>
        <dbReference type="Proteomes" id="UP000663801"/>
    </source>
</evidence>
<protein>
    <submittedName>
        <fullName evidence="4">ComEA family DNA-binding protein</fullName>
    </submittedName>
</protein>
<evidence type="ECO:0000313" key="4">
    <source>
        <dbReference type="EMBL" id="MBM9477108.1"/>
    </source>
</evidence>
<keyword evidence="2" id="KW-1133">Transmembrane helix</keyword>
<dbReference type="InterPro" id="IPR019554">
    <property type="entry name" value="Soluble_ligand-bd"/>
</dbReference>
<reference evidence="4" key="1">
    <citation type="submission" date="2021-01" db="EMBL/GenBank/DDBJ databases">
        <title>KCTC 19127 draft genome.</title>
        <authorList>
            <person name="An D."/>
        </authorList>
    </citation>
    <scope>NUCLEOTIDE SEQUENCE</scope>
    <source>
        <strain evidence="4">KCTC 19127</strain>
    </source>
</reference>
<evidence type="ECO:0000256" key="2">
    <source>
        <dbReference type="SAM" id="Phobius"/>
    </source>
</evidence>
<dbReference type="GO" id="GO:0015627">
    <property type="term" value="C:type II protein secretion system complex"/>
    <property type="evidence" value="ECO:0007669"/>
    <property type="project" value="TreeGrafter"/>
</dbReference>
<evidence type="ECO:0000256" key="1">
    <source>
        <dbReference type="SAM" id="MobiDB-lite"/>
    </source>
</evidence>
<dbReference type="PANTHER" id="PTHR21180:SF32">
    <property type="entry name" value="ENDONUCLEASE_EXONUCLEASE_PHOSPHATASE FAMILY DOMAIN-CONTAINING PROTEIN 1"/>
    <property type="match status" value="1"/>
</dbReference>
<dbReference type="Pfam" id="PF12836">
    <property type="entry name" value="HHH_3"/>
    <property type="match status" value="1"/>
</dbReference>
<dbReference type="AlphaFoldDB" id="A0A938YLW8"/>
<feature type="transmembrane region" description="Helical" evidence="2">
    <location>
        <begin position="16"/>
        <end position="36"/>
    </location>
</feature>
<dbReference type="Proteomes" id="UP000663801">
    <property type="component" value="Unassembled WGS sequence"/>
</dbReference>
<keyword evidence="5" id="KW-1185">Reference proteome</keyword>
<dbReference type="RefSeq" id="WP_205257202.1">
    <property type="nucleotide sequence ID" value="NZ_BAAAPV010000001.1"/>
</dbReference>
<dbReference type="Gene3D" id="3.10.560.10">
    <property type="entry name" value="Outer membrane lipoprotein wza domain like"/>
    <property type="match status" value="1"/>
</dbReference>
<dbReference type="PANTHER" id="PTHR21180">
    <property type="entry name" value="ENDONUCLEASE/EXONUCLEASE/PHOSPHATASE FAMILY DOMAIN-CONTAINING PROTEIN 1"/>
    <property type="match status" value="1"/>
</dbReference>
<feature type="region of interest" description="Disordered" evidence="1">
    <location>
        <begin position="55"/>
        <end position="103"/>
    </location>
</feature>
<dbReference type="SUPFAM" id="SSF47781">
    <property type="entry name" value="RuvA domain 2-like"/>
    <property type="match status" value="1"/>
</dbReference>
<feature type="domain" description="Soluble ligand binding" evidence="3">
    <location>
        <begin position="112"/>
        <end position="166"/>
    </location>
</feature>
<name>A0A938YLW8_9ACTN</name>
<keyword evidence="2" id="KW-0812">Transmembrane</keyword>
<proteinExistence type="predicted"/>
<sequence length="265" mass="24984">MPEPIREARVDPGRRGAVVFVSVALVAGVVAAVAVWTGGPTPQPVAATVLAPVTDPGSASSGDVAPTGAHTGAGPAPTAPGGVASGSSAASGSPADPAPAAPVPVPVPVEVVVSVTGRVVAPGLVTLPPGSRVADAVAAAGGPTAEADLTGLNLAARLADGDSVVIGSAAEPAPAGVSRVAPGSAPSSVGAAGAVGAAGGGTGLLDLNSADQAALEDLPGVGPVMAQAILAWRTEHGPFTDVGQLQEVSGIGPARYAQLQPLVTV</sequence>
<organism evidence="4 5">
    <name type="scientific">Nakamurella flavida</name>
    <dbReference type="NCBI Taxonomy" id="363630"/>
    <lineage>
        <taxon>Bacteria</taxon>
        <taxon>Bacillati</taxon>
        <taxon>Actinomycetota</taxon>
        <taxon>Actinomycetes</taxon>
        <taxon>Nakamurellales</taxon>
        <taxon>Nakamurellaceae</taxon>
        <taxon>Nakamurella</taxon>
    </lineage>
</organism>
<dbReference type="InterPro" id="IPR051675">
    <property type="entry name" value="Endo/Exo/Phosphatase_dom_1"/>
</dbReference>
<feature type="compositionally biased region" description="Low complexity" evidence="1">
    <location>
        <begin position="64"/>
        <end position="95"/>
    </location>
</feature>
<dbReference type="Gene3D" id="1.10.150.280">
    <property type="entry name" value="AF1531-like domain"/>
    <property type="match status" value="1"/>
</dbReference>
<comment type="caution">
    <text evidence="4">The sequence shown here is derived from an EMBL/GenBank/DDBJ whole genome shotgun (WGS) entry which is preliminary data.</text>
</comment>
<evidence type="ECO:0000259" key="3">
    <source>
        <dbReference type="Pfam" id="PF10531"/>
    </source>
</evidence>
<accession>A0A938YLW8</accession>
<gene>
    <name evidence="4" type="ORF">JL107_11675</name>
</gene>
<dbReference type="Pfam" id="PF10531">
    <property type="entry name" value="SLBB"/>
    <property type="match status" value="1"/>
</dbReference>
<dbReference type="InterPro" id="IPR010994">
    <property type="entry name" value="RuvA_2-like"/>
</dbReference>
<keyword evidence="2" id="KW-0472">Membrane</keyword>
<dbReference type="GO" id="GO:0003677">
    <property type="term" value="F:DNA binding"/>
    <property type="evidence" value="ECO:0007669"/>
    <property type="project" value="UniProtKB-KW"/>
</dbReference>
<dbReference type="GO" id="GO:0015628">
    <property type="term" value="P:protein secretion by the type II secretion system"/>
    <property type="evidence" value="ECO:0007669"/>
    <property type="project" value="TreeGrafter"/>
</dbReference>
<dbReference type="EMBL" id="JAERWL010000009">
    <property type="protein sequence ID" value="MBM9477108.1"/>
    <property type="molecule type" value="Genomic_DNA"/>
</dbReference>
<keyword evidence="4" id="KW-0238">DNA-binding</keyword>